<feature type="compositionally biased region" description="Low complexity" evidence="1">
    <location>
        <begin position="229"/>
        <end position="265"/>
    </location>
</feature>
<sequence>MTRASTRGKRGKAACAQPLVPSDRPGAPSSRAWWDPWDALPALSCHSPGTAQQDLVPTPNSNPVYYAGVFLTPTSQRILGEACPPTLAVRSGDHVTLAFRPDHGTCQALPLGQSVLLRVLGCVTSNESQVVAVSRPSGIPYLNPSPPHITISCAEGVAAARSGEVLRAALGARALQPLAGTSFLHGLVGVRLTDGRTITAPAELESVLRGVEGPACVGSAPPPLRVRPRSAPSTPPASEAAPGAGDPRAVPEAGEGPVAEAASAGDSGVSIPIPGRAARPLVPASVVLPSRHVFRVLDRTAKDRGAPAEEQDPEARDQAAPSAEGGDPAAHCSAQPGVGGHAELAAAERAVMAAHVQARAAYREAAASCAEGEEEHAAWLQKAAQSHAALARAARQRANALAYIGSNSVHRNEFTLDLHGMHVEEALEVLKRHLHTFSKLGHPGGVFLKIITGKGKHSTNQAPKLLPAVTRYLAAAGYESEGEWGNEGVMYTLIE</sequence>
<dbReference type="AlphaFoldDB" id="A0A1D2AGP2"/>
<feature type="region of interest" description="Disordered" evidence="1">
    <location>
        <begin position="1"/>
        <end position="31"/>
    </location>
</feature>
<dbReference type="SMART" id="SM00463">
    <property type="entry name" value="SMR"/>
    <property type="match status" value="1"/>
</dbReference>
<feature type="region of interest" description="Disordered" evidence="1">
    <location>
        <begin position="217"/>
        <end position="266"/>
    </location>
</feature>
<dbReference type="InterPro" id="IPR053020">
    <property type="entry name" value="Smr_domain_protein"/>
</dbReference>
<evidence type="ECO:0000313" key="4">
    <source>
        <dbReference type="EMBL" id="JAT78075.1"/>
    </source>
</evidence>
<dbReference type="InterPro" id="IPR036063">
    <property type="entry name" value="Smr_dom_sf"/>
</dbReference>
<dbReference type="Gene3D" id="3.30.1370.110">
    <property type="match status" value="1"/>
</dbReference>
<feature type="compositionally biased region" description="Basic and acidic residues" evidence="1">
    <location>
        <begin position="301"/>
        <end position="317"/>
    </location>
</feature>
<evidence type="ECO:0000259" key="2">
    <source>
        <dbReference type="PROSITE" id="PS50828"/>
    </source>
</evidence>
<gene>
    <name evidence="4" type="ORF">g.10987</name>
    <name evidence="3" type="ORF">g.10993</name>
</gene>
<feature type="domain" description="Smr" evidence="2">
    <location>
        <begin position="416"/>
        <end position="495"/>
    </location>
</feature>
<evidence type="ECO:0000313" key="3">
    <source>
        <dbReference type="EMBL" id="JAT72775.1"/>
    </source>
</evidence>
<dbReference type="PROSITE" id="PS50828">
    <property type="entry name" value="SMR"/>
    <property type="match status" value="1"/>
</dbReference>
<evidence type="ECO:0000256" key="1">
    <source>
        <dbReference type="SAM" id="MobiDB-lite"/>
    </source>
</evidence>
<feature type="compositionally biased region" description="Basic residues" evidence="1">
    <location>
        <begin position="1"/>
        <end position="12"/>
    </location>
</feature>
<name>A0A1D2AGP2_AUXPR</name>
<reference evidence="4" key="1">
    <citation type="submission" date="2015-08" db="EMBL/GenBank/DDBJ databases">
        <authorList>
            <person name="Babu N.S."/>
            <person name="Beckwith C.J."/>
            <person name="Beseler K.G."/>
            <person name="Brison A."/>
            <person name="Carone J.V."/>
            <person name="Caskin T.P."/>
            <person name="Diamond M."/>
            <person name="Durham M.E."/>
            <person name="Foxe J.M."/>
            <person name="Go M."/>
            <person name="Henderson B.A."/>
            <person name="Jones I.B."/>
            <person name="McGettigan J.A."/>
            <person name="Micheletti S.J."/>
            <person name="Nasrallah M.E."/>
            <person name="Ortiz D."/>
            <person name="Piller C.R."/>
            <person name="Privatt S.R."/>
            <person name="Schneider S.L."/>
            <person name="Sharp S."/>
            <person name="Smith T.C."/>
            <person name="Stanton J.D."/>
            <person name="Ullery H.E."/>
            <person name="Wilson R.J."/>
            <person name="Serrano M.G."/>
            <person name="Buck G."/>
            <person name="Lee V."/>
            <person name="Wang Y."/>
            <person name="Carvalho R."/>
            <person name="Voegtly L."/>
            <person name="Shi R."/>
            <person name="Duckworth R."/>
            <person name="Johnson A."/>
            <person name="Loviza R."/>
            <person name="Walstead R."/>
            <person name="Shah Z."/>
            <person name="Kiflezghi M."/>
            <person name="Wade K."/>
            <person name="Ball S.L."/>
            <person name="Bradley K.W."/>
            <person name="Asai D.J."/>
            <person name="Bowman C.A."/>
            <person name="Russell D.A."/>
            <person name="Pope W.H."/>
            <person name="Jacobs-Sera D."/>
            <person name="Hendrix R.W."/>
            <person name="Hatfull G.F."/>
        </authorList>
    </citation>
    <scope>NUCLEOTIDE SEQUENCE</scope>
</reference>
<dbReference type="EMBL" id="GDKF01005847">
    <property type="protein sequence ID" value="JAT72775.1"/>
    <property type="molecule type" value="Transcribed_RNA"/>
</dbReference>
<dbReference type="Pfam" id="PF01713">
    <property type="entry name" value="Smr"/>
    <property type="match status" value="1"/>
</dbReference>
<dbReference type="SUPFAM" id="SSF160443">
    <property type="entry name" value="SMR domain-like"/>
    <property type="match status" value="1"/>
</dbReference>
<dbReference type="PANTHER" id="PTHR47417:SF1">
    <property type="entry name" value="SMR DOMAIN-CONTAINING PROTEIN YPL199C"/>
    <property type="match status" value="1"/>
</dbReference>
<organism evidence="4">
    <name type="scientific">Auxenochlorella protothecoides</name>
    <name type="common">Green microalga</name>
    <name type="synonym">Chlorella protothecoides</name>
    <dbReference type="NCBI Taxonomy" id="3075"/>
    <lineage>
        <taxon>Eukaryota</taxon>
        <taxon>Viridiplantae</taxon>
        <taxon>Chlorophyta</taxon>
        <taxon>core chlorophytes</taxon>
        <taxon>Trebouxiophyceae</taxon>
        <taxon>Chlorellales</taxon>
        <taxon>Chlorellaceae</taxon>
        <taxon>Auxenochlorella</taxon>
    </lineage>
</organism>
<proteinExistence type="predicted"/>
<dbReference type="InterPro" id="IPR002625">
    <property type="entry name" value="Smr_dom"/>
</dbReference>
<dbReference type="PANTHER" id="PTHR47417">
    <property type="entry name" value="SMR DOMAIN-CONTAINING PROTEIN YPL199C"/>
    <property type="match status" value="1"/>
</dbReference>
<dbReference type="EMBL" id="GDKF01000547">
    <property type="protein sequence ID" value="JAT78075.1"/>
    <property type="molecule type" value="Transcribed_RNA"/>
</dbReference>
<feature type="region of interest" description="Disordered" evidence="1">
    <location>
        <begin position="301"/>
        <end position="337"/>
    </location>
</feature>
<protein>
    <recommendedName>
        <fullName evidence="2">Smr domain-containing protein</fullName>
    </recommendedName>
</protein>
<accession>A0A1D2AGP2</accession>